<comment type="caution">
    <text evidence="1">The sequence shown here is derived from an EMBL/GenBank/DDBJ whole genome shotgun (WGS) entry which is preliminary data.</text>
</comment>
<protein>
    <submittedName>
        <fullName evidence="1">Uncharacterized protein</fullName>
    </submittedName>
</protein>
<evidence type="ECO:0000313" key="2">
    <source>
        <dbReference type="Proteomes" id="UP001148018"/>
    </source>
</evidence>
<name>A0A9Q0DHL6_9TELE</name>
<sequence>MHRMCRPQALPVRSYSFHLGTGSGSNANVRGSVPTFPGSPPPTETLEVFTPDRDTSLPSTLYLVLPGLLYLVLPDPQYLVQRR</sequence>
<accession>A0A9Q0DHL6</accession>
<gene>
    <name evidence="1" type="ORF">NHX12_012035</name>
</gene>
<keyword evidence="2" id="KW-1185">Reference proteome</keyword>
<dbReference type="EMBL" id="JANIIK010000116">
    <property type="protein sequence ID" value="KAJ3588442.1"/>
    <property type="molecule type" value="Genomic_DNA"/>
</dbReference>
<proteinExistence type="predicted"/>
<dbReference type="Proteomes" id="UP001148018">
    <property type="component" value="Unassembled WGS sequence"/>
</dbReference>
<organism evidence="1 2">
    <name type="scientific">Muraenolepis orangiensis</name>
    <name type="common">Patagonian moray cod</name>
    <dbReference type="NCBI Taxonomy" id="630683"/>
    <lineage>
        <taxon>Eukaryota</taxon>
        <taxon>Metazoa</taxon>
        <taxon>Chordata</taxon>
        <taxon>Craniata</taxon>
        <taxon>Vertebrata</taxon>
        <taxon>Euteleostomi</taxon>
        <taxon>Actinopterygii</taxon>
        <taxon>Neopterygii</taxon>
        <taxon>Teleostei</taxon>
        <taxon>Neoteleostei</taxon>
        <taxon>Acanthomorphata</taxon>
        <taxon>Zeiogadaria</taxon>
        <taxon>Gadariae</taxon>
        <taxon>Gadiformes</taxon>
        <taxon>Muraenolepidoidei</taxon>
        <taxon>Muraenolepididae</taxon>
        <taxon>Muraenolepis</taxon>
    </lineage>
</organism>
<dbReference type="AlphaFoldDB" id="A0A9Q0DHL6"/>
<evidence type="ECO:0000313" key="1">
    <source>
        <dbReference type="EMBL" id="KAJ3588442.1"/>
    </source>
</evidence>
<reference evidence="1" key="1">
    <citation type="submission" date="2022-07" db="EMBL/GenBank/DDBJ databases">
        <title>Chromosome-level genome of Muraenolepis orangiensis.</title>
        <authorList>
            <person name="Kim J."/>
        </authorList>
    </citation>
    <scope>NUCLEOTIDE SEQUENCE</scope>
    <source>
        <strain evidence="1">KU_S4_2022</strain>
        <tissue evidence="1">Muscle</tissue>
    </source>
</reference>